<keyword evidence="4" id="KW-1185">Reference proteome</keyword>
<protein>
    <submittedName>
        <fullName evidence="3">Uncharacterized protein</fullName>
    </submittedName>
</protein>
<dbReference type="Proteomes" id="UP001231189">
    <property type="component" value="Unassembled WGS sequence"/>
</dbReference>
<gene>
    <name evidence="3" type="ORF">QYE76_006696</name>
</gene>
<dbReference type="InterPro" id="IPR023213">
    <property type="entry name" value="CAT-like_dom_sf"/>
</dbReference>
<comment type="caution">
    <text evidence="3">The sequence shown here is derived from an EMBL/GenBank/DDBJ whole genome shotgun (WGS) entry which is preliminary data.</text>
</comment>
<dbReference type="InterPro" id="IPR050898">
    <property type="entry name" value="Plant_acyltransferase"/>
</dbReference>
<comment type="similarity">
    <text evidence="1">Belongs to the plant acyltransferase family.</text>
</comment>
<proteinExistence type="inferred from homology"/>
<evidence type="ECO:0000256" key="2">
    <source>
        <dbReference type="SAM" id="MobiDB-lite"/>
    </source>
</evidence>
<dbReference type="GO" id="GO:0016747">
    <property type="term" value="F:acyltransferase activity, transferring groups other than amino-acyl groups"/>
    <property type="evidence" value="ECO:0007669"/>
    <property type="project" value="UniProtKB-ARBA"/>
</dbReference>
<dbReference type="Pfam" id="PF02458">
    <property type="entry name" value="Transferase"/>
    <property type="match status" value="1"/>
</dbReference>
<name>A0AAD8RYQ7_LOLMU</name>
<evidence type="ECO:0000256" key="1">
    <source>
        <dbReference type="ARBA" id="ARBA00009861"/>
    </source>
</evidence>
<evidence type="ECO:0000313" key="3">
    <source>
        <dbReference type="EMBL" id="KAK1632381.1"/>
    </source>
</evidence>
<dbReference type="EMBL" id="JAUUTY010000005">
    <property type="protein sequence ID" value="KAK1632381.1"/>
    <property type="molecule type" value="Genomic_DNA"/>
</dbReference>
<organism evidence="3 4">
    <name type="scientific">Lolium multiflorum</name>
    <name type="common">Italian ryegrass</name>
    <name type="synonym">Lolium perenne subsp. multiflorum</name>
    <dbReference type="NCBI Taxonomy" id="4521"/>
    <lineage>
        <taxon>Eukaryota</taxon>
        <taxon>Viridiplantae</taxon>
        <taxon>Streptophyta</taxon>
        <taxon>Embryophyta</taxon>
        <taxon>Tracheophyta</taxon>
        <taxon>Spermatophyta</taxon>
        <taxon>Magnoliopsida</taxon>
        <taxon>Liliopsida</taxon>
        <taxon>Poales</taxon>
        <taxon>Poaceae</taxon>
        <taxon>BOP clade</taxon>
        <taxon>Pooideae</taxon>
        <taxon>Poodae</taxon>
        <taxon>Poeae</taxon>
        <taxon>Poeae Chloroplast Group 2 (Poeae type)</taxon>
        <taxon>Loliodinae</taxon>
        <taxon>Loliinae</taxon>
        <taxon>Lolium</taxon>
    </lineage>
</organism>
<dbReference type="AlphaFoldDB" id="A0AAD8RYQ7"/>
<accession>A0AAD8RYQ7</accession>
<dbReference type="PANTHER" id="PTHR31147:SF55">
    <property type="entry name" value="HXXXD-TYPE ACYL-TRANSFERASE FAMILY PROTEIN"/>
    <property type="match status" value="1"/>
</dbReference>
<dbReference type="PANTHER" id="PTHR31147">
    <property type="entry name" value="ACYL TRANSFERASE 4"/>
    <property type="match status" value="1"/>
</dbReference>
<feature type="region of interest" description="Disordered" evidence="2">
    <location>
        <begin position="1"/>
        <end position="25"/>
    </location>
</feature>
<feature type="compositionally biased region" description="Polar residues" evidence="2">
    <location>
        <begin position="1"/>
        <end position="10"/>
    </location>
</feature>
<reference evidence="3" key="1">
    <citation type="submission" date="2023-07" db="EMBL/GenBank/DDBJ databases">
        <title>A chromosome-level genome assembly of Lolium multiflorum.</title>
        <authorList>
            <person name="Chen Y."/>
            <person name="Copetti D."/>
            <person name="Kolliker R."/>
            <person name="Studer B."/>
        </authorList>
    </citation>
    <scope>NUCLEOTIDE SEQUENCE</scope>
    <source>
        <strain evidence="3">02402/16</strain>
        <tissue evidence="3">Leaf</tissue>
    </source>
</reference>
<sequence>MSNIVVTKSSPLLVGPSEPGTPTGSTRLSWFDELSGSSPVSLLLVFDKPIANPAETIRRALSRALVHYYPISGRLAAGSADGDEVVTYTGEGQGVLFVGASASCAVDDEAMSAAPLLSDLYAHYPDELCPSHTDPLLLMQVTEFSCGGFAVGVTWNHIFADGTGIGQLLQAIGELARGMPLPSVAPVRWDESVMTARPRVLTLADVEFLTDEDDMVFLDLTIPPSLIGRVKAEAGSDSERCTVFEAVVAVLWQCRARAVSVPEGHAATSLMFGSNVRGLVSAAEGYYGNCYISESVQATSAHVANSDTKDVVKLIKATKQKLRGAMTKNNDDDGVNSVQQQRLSAYNTLGVSSWRNIGLDAADFGGGRPSRVVLYAMQDIVPFFVLCPPCKGKDGVNVLSRMLKKEHVDRFLHELEALTSTERV</sequence>
<evidence type="ECO:0000313" key="4">
    <source>
        <dbReference type="Proteomes" id="UP001231189"/>
    </source>
</evidence>
<dbReference type="Gene3D" id="3.30.559.10">
    <property type="entry name" value="Chloramphenicol acetyltransferase-like domain"/>
    <property type="match status" value="2"/>
</dbReference>